<feature type="transmembrane region" description="Helical" evidence="7">
    <location>
        <begin position="272"/>
        <end position="294"/>
    </location>
</feature>
<feature type="transmembrane region" description="Helical" evidence="7">
    <location>
        <begin position="370"/>
        <end position="390"/>
    </location>
</feature>
<evidence type="ECO:0000313" key="8">
    <source>
        <dbReference type="EMBL" id="CAD7264359.1"/>
    </source>
</evidence>
<evidence type="ECO:0000256" key="7">
    <source>
        <dbReference type="SAM" id="Phobius"/>
    </source>
</evidence>
<feature type="transmembrane region" description="Helical" evidence="7">
    <location>
        <begin position="169"/>
        <end position="193"/>
    </location>
</feature>
<dbReference type="EMBL" id="OC004328">
    <property type="protein sequence ID" value="CAD7264359.1"/>
    <property type="molecule type" value="Genomic_DNA"/>
</dbReference>
<keyword evidence="3" id="KW-0813">Transport</keyword>
<dbReference type="PANTHER" id="PTHR23511">
    <property type="entry name" value="SYNAPTIC VESICLE GLYCOPROTEIN 2"/>
    <property type="match status" value="1"/>
</dbReference>
<sequence length="398" mass="43244">MVSSVAGDSPDMEFPDADLHLQDMACVRGVDSDTGTSHLHTVLFVPGLAWLVIPQTWSFQMPTYTYRTWRVFVVLTAIPGLLTSILYCLFPESPKFLLSQGKEQECLAILQRIYSINTGKNPETYPVKRVLLVESLEAVNQIKKTKGSFVETMKTVGRQTLPLFRAPHILHTVICFIMMMSFFGVSYGIYMWLPEMFNTMSKFSELHPEESGSICVAYTKSGNSTNNIISSSKLNETYSSGSSLSAGSHPMEEALVSTCSSVVDPETFQKTLVVGGVSAVLFLLYGLTLLGASGSGIALDFVSSSVAVVGFSCLVVSLLFTCISVLSAFIVDIFPTHLRGMAVSLSLMIGRIGIVAGSFVVGTLLEVNCFSTFLLLGGIPLGCAFLTFFLPSNQEQKK</sequence>
<name>A0A7R9B121_TIMSH</name>
<evidence type="ECO:0000256" key="3">
    <source>
        <dbReference type="ARBA" id="ARBA00022448"/>
    </source>
</evidence>
<accession>A0A7R9B121</accession>
<organism evidence="8">
    <name type="scientific">Timema shepardi</name>
    <name type="common">Walking stick</name>
    <dbReference type="NCBI Taxonomy" id="629360"/>
    <lineage>
        <taxon>Eukaryota</taxon>
        <taxon>Metazoa</taxon>
        <taxon>Ecdysozoa</taxon>
        <taxon>Arthropoda</taxon>
        <taxon>Hexapoda</taxon>
        <taxon>Insecta</taxon>
        <taxon>Pterygota</taxon>
        <taxon>Neoptera</taxon>
        <taxon>Polyneoptera</taxon>
        <taxon>Phasmatodea</taxon>
        <taxon>Timematodea</taxon>
        <taxon>Timematoidea</taxon>
        <taxon>Timematidae</taxon>
        <taxon>Timema</taxon>
    </lineage>
</organism>
<dbReference type="PANTHER" id="PTHR23511:SF35">
    <property type="entry name" value="MAJOR FACILITATOR SUPERFAMILY (MFS) PROFILE DOMAIN-CONTAINING PROTEIN"/>
    <property type="match status" value="1"/>
</dbReference>
<comment type="similarity">
    <text evidence="2">Belongs to the major facilitator superfamily.</text>
</comment>
<reference evidence="8" key="1">
    <citation type="submission" date="2020-11" db="EMBL/GenBank/DDBJ databases">
        <authorList>
            <person name="Tran Van P."/>
        </authorList>
    </citation>
    <scope>NUCLEOTIDE SEQUENCE</scope>
</reference>
<evidence type="ECO:0000256" key="4">
    <source>
        <dbReference type="ARBA" id="ARBA00022692"/>
    </source>
</evidence>
<keyword evidence="5 7" id="KW-1133">Transmembrane helix</keyword>
<dbReference type="AlphaFoldDB" id="A0A7R9B121"/>
<dbReference type="GO" id="GO:0022857">
    <property type="term" value="F:transmembrane transporter activity"/>
    <property type="evidence" value="ECO:0007669"/>
    <property type="project" value="InterPro"/>
</dbReference>
<evidence type="ECO:0000256" key="5">
    <source>
        <dbReference type="ARBA" id="ARBA00022989"/>
    </source>
</evidence>
<dbReference type="InterPro" id="IPR036259">
    <property type="entry name" value="MFS_trans_sf"/>
</dbReference>
<dbReference type="InterPro" id="IPR005828">
    <property type="entry name" value="MFS_sugar_transport-like"/>
</dbReference>
<gene>
    <name evidence="8" type="ORF">TSIB3V08_LOCUS8413</name>
</gene>
<keyword evidence="6 7" id="KW-0472">Membrane</keyword>
<dbReference type="Gene3D" id="1.20.1250.20">
    <property type="entry name" value="MFS general substrate transporter like domains"/>
    <property type="match status" value="1"/>
</dbReference>
<keyword evidence="4 7" id="KW-0812">Transmembrane</keyword>
<dbReference type="GO" id="GO:0016020">
    <property type="term" value="C:membrane"/>
    <property type="evidence" value="ECO:0007669"/>
    <property type="project" value="UniProtKB-SubCell"/>
</dbReference>
<proteinExistence type="inferred from homology"/>
<dbReference type="SUPFAM" id="SSF103473">
    <property type="entry name" value="MFS general substrate transporter"/>
    <property type="match status" value="2"/>
</dbReference>
<comment type="subcellular location">
    <subcellularLocation>
        <location evidence="1">Membrane</location>
        <topology evidence="1">Multi-pass membrane protein</topology>
    </subcellularLocation>
</comment>
<evidence type="ECO:0000256" key="1">
    <source>
        <dbReference type="ARBA" id="ARBA00004141"/>
    </source>
</evidence>
<evidence type="ECO:0000256" key="6">
    <source>
        <dbReference type="ARBA" id="ARBA00023136"/>
    </source>
</evidence>
<feature type="transmembrane region" description="Helical" evidence="7">
    <location>
        <begin position="39"/>
        <end position="59"/>
    </location>
</feature>
<protein>
    <submittedName>
        <fullName evidence="8">Uncharacterized protein</fullName>
    </submittedName>
</protein>
<feature type="transmembrane region" description="Helical" evidence="7">
    <location>
        <begin position="343"/>
        <end position="364"/>
    </location>
</feature>
<evidence type="ECO:0000256" key="2">
    <source>
        <dbReference type="ARBA" id="ARBA00008335"/>
    </source>
</evidence>
<feature type="transmembrane region" description="Helical" evidence="7">
    <location>
        <begin position="306"/>
        <end position="331"/>
    </location>
</feature>
<feature type="transmembrane region" description="Helical" evidence="7">
    <location>
        <begin position="71"/>
        <end position="90"/>
    </location>
</feature>
<dbReference type="Pfam" id="PF00083">
    <property type="entry name" value="Sugar_tr"/>
    <property type="match status" value="1"/>
</dbReference>